<dbReference type="Proteomes" id="UP000553766">
    <property type="component" value="Unassembled WGS sequence"/>
</dbReference>
<evidence type="ECO:0000313" key="3">
    <source>
        <dbReference type="Proteomes" id="UP000553766"/>
    </source>
</evidence>
<accession>A0A840WI94</accession>
<keyword evidence="1" id="KW-0472">Membrane</keyword>
<sequence length="40" mass="4221">MIRMIRTSLTNDARETIADVLGVCAVTAMIGLALMAPGLM</sequence>
<reference evidence="2 3" key="1">
    <citation type="submission" date="2020-08" db="EMBL/GenBank/DDBJ databases">
        <title>Genomic Encyclopedia of Type Strains, Phase IV (KMG-IV): sequencing the most valuable type-strain genomes for metagenomic binning, comparative biology and taxonomic classification.</title>
        <authorList>
            <person name="Goeker M."/>
        </authorList>
    </citation>
    <scope>NUCLEOTIDE SEQUENCE [LARGE SCALE GENOMIC DNA]</scope>
    <source>
        <strain evidence="2 3">DSM 103377</strain>
    </source>
</reference>
<evidence type="ECO:0000256" key="1">
    <source>
        <dbReference type="SAM" id="Phobius"/>
    </source>
</evidence>
<organism evidence="2 3">
    <name type="scientific">Rubricella aquisinus</name>
    <dbReference type="NCBI Taxonomy" id="2028108"/>
    <lineage>
        <taxon>Bacteria</taxon>
        <taxon>Pseudomonadati</taxon>
        <taxon>Pseudomonadota</taxon>
        <taxon>Alphaproteobacteria</taxon>
        <taxon>Rhodobacterales</taxon>
        <taxon>Paracoccaceae</taxon>
        <taxon>Rubricella</taxon>
    </lineage>
</organism>
<proteinExistence type="predicted"/>
<feature type="transmembrane region" description="Helical" evidence="1">
    <location>
        <begin position="20"/>
        <end position="39"/>
    </location>
</feature>
<dbReference type="RefSeq" id="WP_281376647.1">
    <property type="nucleotide sequence ID" value="NZ_JACIJS010000002.1"/>
</dbReference>
<name>A0A840WI94_9RHOB</name>
<dbReference type="EMBL" id="JACIJS010000002">
    <property type="protein sequence ID" value="MBB5514848.1"/>
    <property type="molecule type" value="Genomic_DNA"/>
</dbReference>
<keyword evidence="3" id="KW-1185">Reference proteome</keyword>
<keyword evidence="1" id="KW-1133">Transmembrane helix</keyword>
<gene>
    <name evidence="2" type="ORF">FHS89_000854</name>
</gene>
<protein>
    <submittedName>
        <fullName evidence="2">Uncharacterized protein</fullName>
    </submittedName>
</protein>
<comment type="caution">
    <text evidence="2">The sequence shown here is derived from an EMBL/GenBank/DDBJ whole genome shotgun (WGS) entry which is preliminary data.</text>
</comment>
<dbReference type="AlphaFoldDB" id="A0A840WI94"/>
<keyword evidence="1" id="KW-0812">Transmembrane</keyword>
<evidence type="ECO:0000313" key="2">
    <source>
        <dbReference type="EMBL" id="MBB5514848.1"/>
    </source>
</evidence>